<dbReference type="Pfam" id="PF00339">
    <property type="entry name" value="Arrestin_N"/>
    <property type="match status" value="1"/>
</dbReference>
<dbReference type="CDD" id="cd22952">
    <property type="entry name" value="ART10-like"/>
    <property type="match status" value="1"/>
</dbReference>
<dbReference type="InterPro" id="IPR050357">
    <property type="entry name" value="Arrestin_domain-protein"/>
</dbReference>
<dbReference type="OrthoDB" id="3365616at2759"/>
<dbReference type="EMBL" id="ML996692">
    <property type="protein sequence ID" value="KAF2401807.1"/>
    <property type="molecule type" value="Genomic_DNA"/>
</dbReference>
<name>A0A6G1I157_9PEZI</name>
<evidence type="ECO:0000313" key="4">
    <source>
        <dbReference type="Proteomes" id="UP000799640"/>
    </source>
</evidence>
<dbReference type="PANTHER" id="PTHR11188">
    <property type="entry name" value="ARRESTIN DOMAIN CONTAINING PROTEIN"/>
    <property type="match status" value="1"/>
</dbReference>
<dbReference type="GO" id="GO:0030674">
    <property type="term" value="F:protein-macromolecule adaptor activity"/>
    <property type="evidence" value="ECO:0007669"/>
    <property type="project" value="TreeGrafter"/>
</dbReference>
<feature type="compositionally biased region" description="Basic and acidic residues" evidence="1">
    <location>
        <begin position="475"/>
        <end position="484"/>
    </location>
</feature>
<feature type="domain" description="Arrestin-like N-terminal" evidence="2">
    <location>
        <begin position="5"/>
        <end position="110"/>
    </location>
</feature>
<dbReference type="InterPro" id="IPR014752">
    <property type="entry name" value="Arrestin-like_C"/>
</dbReference>
<dbReference type="AlphaFoldDB" id="A0A6G1I157"/>
<dbReference type="GO" id="GO:0070086">
    <property type="term" value="P:ubiquitin-dependent endocytosis"/>
    <property type="evidence" value="ECO:0007669"/>
    <property type="project" value="TreeGrafter"/>
</dbReference>
<dbReference type="InterPro" id="IPR011021">
    <property type="entry name" value="Arrestin-like_N"/>
</dbReference>
<evidence type="ECO:0000313" key="3">
    <source>
        <dbReference type="EMBL" id="KAF2401807.1"/>
    </source>
</evidence>
<organism evidence="3 4">
    <name type="scientific">Trichodelitschia bisporula</name>
    <dbReference type="NCBI Taxonomy" id="703511"/>
    <lineage>
        <taxon>Eukaryota</taxon>
        <taxon>Fungi</taxon>
        <taxon>Dikarya</taxon>
        <taxon>Ascomycota</taxon>
        <taxon>Pezizomycotina</taxon>
        <taxon>Dothideomycetes</taxon>
        <taxon>Dothideomycetes incertae sedis</taxon>
        <taxon>Phaeotrichales</taxon>
        <taxon>Phaeotrichaceae</taxon>
        <taxon>Trichodelitschia</taxon>
    </lineage>
</organism>
<keyword evidence="4" id="KW-1185">Reference proteome</keyword>
<feature type="region of interest" description="Disordered" evidence="1">
    <location>
        <begin position="399"/>
        <end position="484"/>
    </location>
</feature>
<dbReference type="Proteomes" id="UP000799640">
    <property type="component" value="Unassembled WGS sequence"/>
</dbReference>
<dbReference type="InterPro" id="IPR014756">
    <property type="entry name" value="Ig_E-set"/>
</dbReference>
<dbReference type="GO" id="GO:0005829">
    <property type="term" value="C:cytosol"/>
    <property type="evidence" value="ECO:0007669"/>
    <property type="project" value="TreeGrafter"/>
</dbReference>
<dbReference type="Gene3D" id="2.60.40.640">
    <property type="match status" value="1"/>
</dbReference>
<evidence type="ECO:0000256" key="1">
    <source>
        <dbReference type="SAM" id="MobiDB-lite"/>
    </source>
</evidence>
<dbReference type="GO" id="GO:0005886">
    <property type="term" value="C:plasma membrane"/>
    <property type="evidence" value="ECO:0007669"/>
    <property type="project" value="TreeGrafter"/>
</dbReference>
<dbReference type="PANTHER" id="PTHR11188:SF166">
    <property type="entry name" value="ARRESTIN (OR S-ANTIGEN), N-TERMINAL DOMAIN PROTEIN (AFU_ORTHOLOGUE AFUA_7G02050)"/>
    <property type="match status" value="1"/>
</dbReference>
<gene>
    <name evidence="3" type="ORF">EJ06DRAFT_528962</name>
</gene>
<dbReference type="GO" id="GO:0031625">
    <property type="term" value="F:ubiquitin protein ligase binding"/>
    <property type="evidence" value="ECO:0007669"/>
    <property type="project" value="TreeGrafter"/>
</dbReference>
<proteinExistence type="predicted"/>
<feature type="compositionally biased region" description="Low complexity" evidence="1">
    <location>
        <begin position="406"/>
        <end position="449"/>
    </location>
</feature>
<reference evidence="3" key="1">
    <citation type="journal article" date="2020" name="Stud. Mycol.">
        <title>101 Dothideomycetes genomes: a test case for predicting lifestyles and emergence of pathogens.</title>
        <authorList>
            <person name="Haridas S."/>
            <person name="Albert R."/>
            <person name="Binder M."/>
            <person name="Bloem J."/>
            <person name="Labutti K."/>
            <person name="Salamov A."/>
            <person name="Andreopoulos B."/>
            <person name="Baker S."/>
            <person name="Barry K."/>
            <person name="Bills G."/>
            <person name="Bluhm B."/>
            <person name="Cannon C."/>
            <person name="Castanera R."/>
            <person name="Culley D."/>
            <person name="Daum C."/>
            <person name="Ezra D."/>
            <person name="Gonzalez J."/>
            <person name="Henrissat B."/>
            <person name="Kuo A."/>
            <person name="Liang C."/>
            <person name="Lipzen A."/>
            <person name="Lutzoni F."/>
            <person name="Magnuson J."/>
            <person name="Mondo S."/>
            <person name="Nolan M."/>
            <person name="Ohm R."/>
            <person name="Pangilinan J."/>
            <person name="Park H.-J."/>
            <person name="Ramirez L."/>
            <person name="Alfaro M."/>
            <person name="Sun H."/>
            <person name="Tritt A."/>
            <person name="Yoshinaga Y."/>
            <person name="Zwiers L.-H."/>
            <person name="Turgeon B."/>
            <person name="Goodwin S."/>
            <person name="Spatafora J."/>
            <person name="Crous P."/>
            <person name="Grigoriev I."/>
        </authorList>
    </citation>
    <scope>NUCLEOTIDE SEQUENCE</scope>
    <source>
        <strain evidence="3">CBS 262.69</strain>
    </source>
</reference>
<accession>A0A6G1I157</accession>
<protein>
    <recommendedName>
        <fullName evidence="2">Arrestin-like N-terminal domain-containing protein</fullName>
    </recommendedName>
</protein>
<dbReference type="SUPFAM" id="SSF81296">
    <property type="entry name" value="E set domains"/>
    <property type="match status" value="1"/>
</dbReference>
<sequence>MSIRYIFDDPRSHYTNLDVVKGKVVLSVSSPMSINFITVKLEGESRTRLLAPPRPGYNERPRPLLEIHKLLYRVITVFPPTQELQHTGSSRVFAAGQYAYPFEFKIPFNNNCNAVNVLNPTKPFGGLPLEMARPPARHVRTTLPPSIYFPGEAEIRYYVKATVNRPGLFKENLRALHNINLVPIEPPREVTAGEAYARVQHQFLHGEPPKNSGITSLFKGKESIPPSPSTSLPPARISVDIRLPNPPVLTCGQDIPLRVLIKQLSERSEELYLQTLQIELIATTRVQAHEAVRDEKGSWVIISLTNLKQPIGSKTDAIDTETALTKELWYGHKLPNTVSPTFITCNIQRSYELVVSVGLSYGSLKSTYDQFTVKTLRLAVKVFSGIRPPDALLKRMETGPERPILSGPSVPAGAGAVPPAYQSPAPGPSNAGPAPQNAPPYEEAPPSYEDAIALDLPPVSGPRPEYRPPPAPEGGDSRLADEKR</sequence>
<evidence type="ECO:0000259" key="2">
    <source>
        <dbReference type="Pfam" id="PF00339"/>
    </source>
</evidence>